<organism evidence="1">
    <name type="scientific">Siphoviridae sp. ctWT735</name>
    <dbReference type="NCBI Taxonomy" id="2825538"/>
    <lineage>
        <taxon>Viruses</taxon>
        <taxon>Duplodnaviria</taxon>
        <taxon>Heunggongvirae</taxon>
        <taxon>Uroviricota</taxon>
        <taxon>Caudoviricetes</taxon>
    </lineage>
</organism>
<dbReference type="EMBL" id="BK015930">
    <property type="protein sequence ID" value="DAF85760.1"/>
    <property type="molecule type" value="Genomic_DNA"/>
</dbReference>
<accession>A0A8S5TU97</accession>
<sequence length="77" mass="9023">MANKPYYTHIFCSCGGIIGDESGKADVDMLRCNRCGKVYSIWKLDYDTIYRNEKTNWIYPVKRRKSSNEDYQGRRGS</sequence>
<evidence type="ECO:0000313" key="1">
    <source>
        <dbReference type="EMBL" id="DAF85760.1"/>
    </source>
</evidence>
<reference evidence="1" key="1">
    <citation type="journal article" date="2021" name="Proc. Natl. Acad. Sci. U.S.A.">
        <title>A Catalog of Tens of Thousands of Viruses from Human Metagenomes Reveals Hidden Associations with Chronic Diseases.</title>
        <authorList>
            <person name="Tisza M.J."/>
            <person name="Buck C.B."/>
        </authorList>
    </citation>
    <scope>NUCLEOTIDE SEQUENCE</scope>
    <source>
        <strain evidence="1">CtWT735</strain>
    </source>
</reference>
<name>A0A8S5TU97_9CAUD</name>
<proteinExistence type="predicted"/>
<protein>
    <submittedName>
        <fullName evidence="1">RNA polymerase subunit</fullName>
    </submittedName>
</protein>